<accession>A0A9P6C0R0</accession>
<dbReference type="AlphaFoldDB" id="A0A9P6C0R0"/>
<evidence type="ECO:0000313" key="7">
    <source>
        <dbReference type="Proteomes" id="UP000807342"/>
    </source>
</evidence>
<dbReference type="EMBL" id="MU151342">
    <property type="protein sequence ID" value="KAF9444865.1"/>
    <property type="molecule type" value="Genomic_DNA"/>
</dbReference>
<reference evidence="6" key="1">
    <citation type="submission" date="2020-11" db="EMBL/GenBank/DDBJ databases">
        <authorList>
            <consortium name="DOE Joint Genome Institute"/>
            <person name="Ahrendt S."/>
            <person name="Riley R."/>
            <person name="Andreopoulos W."/>
            <person name="Labutti K."/>
            <person name="Pangilinan J."/>
            <person name="Ruiz-Duenas F.J."/>
            <person name="Barrasa J.M."/>
            <person name="Sanchez-Garcia M."/>
            <person name="Camarero S."/>
            <person name="Miyauchi S."/>
            <person name="Serrano A."/>
            <person name="Linde D."/>
            <person name="Babiker R."/>
            <person name="Drula E."/>
            <person name="Ayuso-Fernandez I."/>
            <person name="Pacheco R."/>
            <person name="Padilla G."/>
            <person name="Ferreira P."/>
            <person name="Barriuso J."/>
            <person name="Kellner H."/>
            <person name="Castanera R."/>
            <person name="Alfaro M."/>
            <person name="Ramirez L."/>
            <person name="Pisabarro A.G."/>
            <person name="Kuo A."/>
            <person name="Tritt A."/>
            <person name="Lipzen A."/>
            <person name="He G."/>
            <person name="Yan M."/>
            <person name="Ng V."/>
            <person name="Cullen D."/>
            <person name="Martin F."/>
            <person name="Rosso M.-N."/>
            <person name="Henrissat B."/>
            <person name="Hibbett D."/>
            <person name="Martinez A.T."/>
            <person name="Grigoriev I.V."/>
        </authorList>
    </citation>
    <scope>NUCLEOTIDE SEQUENCE</scope>
    <source>
        <strain evidence="6">MF-IS2</strain>
    </source>
</reference>
<dbReference type="PANTHER" id="PTHR11802">
    <property type="entry name" value="SERINE PROTEASE FAMILY S10 SERINE CARBOXYPEPTIDASE"/>
    <property type="match status" value="1"/>
</dbReference>
<protein>
    <submittedName>
        <fullName evidence="6">Alpha/beta-hydrolase</fullName>
    </submittedName>
</protein>
<gene>
    <name evidence="6" type="ORF">P691DRAFT_676806</name>
</gene>
<dbReference type="Gene3D" id="3.40.50.1820">
    <property type="entry name" value="alpha/beta hydrolase"/>
    <property type="match status" value="1"/>
</dbReference>
<evidence type="ECO:0000256" key="5">
    <source>
        <dbReference type="ARBA" id="ARBA00023180"/>
    </source>
</evidence>
<evidence type="ECO:0000313" key="6">
    <source>
        <dbReference type="EMBL" id="KAF9444865.1"/>
    </source>
</evidence>
<comment type="similarity">
    <text evidence="1">Belongs to the peptidase S10 family.</text>
</comment>
<evidence type="ECO:0000256" key="1">
    <source>
        <dbReference type="ARBA" id="ARBA00009431"/>
    </source>
</evidence>
<dbReference type="PANTHER" id="PTHR11802:SF64">
    <property type="entry name" value="CARBOXYPEPTIDASE"/>
    <property type="match status" value="1"/>
</dbReference>
<dbReference type="OrthoDB" id="443318at2759"/>
<organism evidence="6 7">
    <name type="scientific">Macrolepiota fuliginosa MF-IS2</name>
    <dbReference type="NCBI Taxonomy" id="1400762"/>
    <lineage>
        <taxon>Eukaryota</taxon>
        <taxon>Fungi</taxon>
        <taxon>Dikarya</taxon>
        <taxon>Basidiomycota</taxon>
        <taxon>Agaricomycotina</taxon>
        <taxon>Agaricomycetes</taxon>
        <taxon>Agaricomycetidae</taxon>
        <taxon>Agaricales</taxon>
        <taxon>Agaricineae</taxon>
        <taxon>Agaricaceae</taxon>
        <taxon>Macrolepiota</taxon>
    </lineage>
</organism>
<evidence type="ECO:0000256" key="3">
    <source>
        <dbReference type="ARBA" id="ARBA00022670"/>
    </source>
</evidence>
<dbReference type="PRINTS" id="PR00724">
    <property type="entry name" value="CRBOXYPTASEC"/>
</dbReference>
<dbReference type="Pfam" id="PF00450">
    <property type="entry name" value="Peptidase_S10"/>
    <property type="match status" value="1"/>
</dbReference>
<dbReference type="GO" id="GO:0006508">
    <property type="term" value="P:proteolysis"/>
    <property type="evidence" value="ECO:0007669"/>
    <property type="project" value="UniProtKB-KW"/>
</dbReference>
<sequence length="488" mass="53121">MDSTGPNIQRVPNQLRGVVENSGVCETTKGVYQASGYADISEDGSIWFWFFAARNNPNTAPLALWFNGGPGSSSMIGLVQEHGPCRINNNTDTVSLNPYSWNEQANILYIDQPAGVGYSTGNRVIGTSVDAAHDIWTFIQIWLSDSKFSQYKNRDLAIWTDYGGHYGPAFAKYFLSQNAAIASGQVSGTTLNLKFLGIGNGLTGPLPQYQGIIDYAANNTYRTFDSKNLTSANDSWTRSDGCKARISSCYNNGTDATCSDAQDFCNQNVVGTLVQNINPYYTPNPPTDPYPRDPTIYLDSIASTIGADVNWTMSSDTIYENFALTGDWMRDSVPDLETVINTGVRTLLYDGDAVRHPDFIVNYKGVELMADSLITRFSDDYRGQSDFQTFTVSGQAAGLYKNAGTFSYLRIFGAGHEVPAYSFGSLAVGQAAFQMFNQIMANQSISSDGSSSGPNGNSIRPNSSQALGLRFSQLSIILLSLVMVLTLL</sequence>
<dbReference type="SUPFAM" id="SSF53474">
    <property type="entry name" value="alpha/beta-Hydrolases"/>
    <property type="match status" value="1"/>
</dbReference>
<keyword evidence="4" id="KW-0378">Hydrolase</keyword>
<comment type="caution">
    <text evidence="6">The sequence shown here is derived from an EMBL/GenBank/DDBJ whole genome shotgun (WGS) entry which is preliminary data.</text>
</comment>
<evidence type="ECO:0000256" key="4">
    <source>
        <dbReference type="ARBA" id="ARBA00022801"/>
    </source>
</evidence>
<dbReference type="Proteomes" id="UP000807342">
    <property type="component" value="Unassembled WGS sequence"/>
</dbReference>
<keyword evidence="5" id="KW-0325">Glycoprotein</keyword>
<evidence type="ECO:0000256" key="2">
    <source>
        <dbReference type="ARBA" id="ARBA00022645"/>
    </source>
</evidence>
<name>A0A9P6C0R0_9AGAR</name>
<dbReference type="GO" id="GO:0000324">
    <property type="term" value="C:fungal-type vacuole"/>
    <property type="evidence" value="ECO:0007669"/>
    <property type="project" value="TreeGrafter"/>
</dbReference>
<keyword evidence="3" id="KW-0645">Protease</keyword>
<proteinExistence type="inferred from homology"/>
<dbReference type="InterPro" id="IPR001563">
    <property type="entry name" value="Peptidase_S10"/>
</dbReference>
<dbReference type="InterPro" id="IPR029058">
    <property type="entry name" value="AB_hydrolase_fold"/>
</dbReference>
<dbReference type="GO" id="GO:0004185">
    <property type="term" value="F:serine-type carboxypeptidase activity"/>
    <property type="evidence" value="ECO:0007669"/>
    <property type="project" value="InterPro"/>
</dbReference>
<keyword evidence="2" id="KW-0121">Carboxypeptidase</keyword>
<keyword evidence="7" id="KW-1185">Reference proteome</keyword>
<dbReference type="Gene3D" id="1.10.287.410">
    <property type="match status" value="1"/>
</dbReference>